<dbReference type="eggNOG" id="ENOG5033JWQ">
    <property type="taxonomic scope" value="Bacteria"/>
</dbReference>
<evidence type="ECO:0000313" key="1">
    <source>
        <dbReference type="EMBL" id="EGK61627.1"/>
    </source>
</evidence>
<reference evidence="1 2" key="1">
    <citation type="submission" date="2011-04" db="EMBL/GenBank/DDBJ databases">
        <authorList>
            <person name="Muzny D."/>
            <person name="Qin X."/>
            <person name="Deng J."/>
            <person name="Jiang H."/>
            <person name="Liu Y."/>
            <person name="Qu J."/>
            <person name="Song X.-Z."/>
            <person name="Zhang L."/>
            <person name="Thornton R."/>
            <person name="Coyle M."/>
            <person name="Francisco L."/>
            <person name="Jackson L."/>
            <person name="Javaid M."/>
            <person name="Korchina V."/>
            <person name="Kovar C."/>
            <person name="Mata R."/>
            <person name="Mathew T."/>
            <person name="Ngo R."/>
            <person name="Nguyen L."/>
            <person name="Nguyen N."/>
            <person name="Okwuonu G."/>
            <person name="Ongeri F."/>
            <person name="Pham C."/>
            <person name="Simmons D."/>
            <person name="Wilczek-Boney K."/>
            <person name="Hale W."/>
            <person name="Jakkamsetti A."/>
            <person name="Pham P."/>
            <person name="Ruth R."/>
            <person name="San Lucas F."/>
            <person name="Warren J."/>
            <person name="Zhang J."/>
            <person name="Zhao Z."/>
            <person name="Zhou C."/>
            <person name="Zhu D."/>
            <person name="Lee S."/>
            <person name="Bess C."/>
            <person name="Blankenburg K."/>
            <person name="Forbes L."/>
            <person name="Fu Q."/>
            <person name="Gubbala S."/>
            <person name="Hirani K."/>
            <person name="Jayaseelan J.C."/>
            <person name="Lara F."/>
            <person name="Munidasa M."/>
            <person name="Palculict T."/>
            <person name="Patil S."/>
            <person name="Pu L.-L."/>
            <person name="Saada N."/>
            <person name="Tang L."/>
            <person name="Weissenberger G."/>
            <person name="Zhu Y."/>
            <person name="Hemphill L."/>
            <person name="Shang Y."/>
            <person name="Youmans B."/>
            <person name="Ayvaz T."/>
            <person name="Ross M."/>
            <person name="Santibanez J."/>
            <person name="Aqrawi P."/>
            <person name="Gross S."/>
            <person name="Joshi V."/>
            <person name="Fowler G."/>
            <person name="Nazareth L."/>
            <person name="Reid J."/>
            <person name="Worley K."/>
            <person name="Petrosino J."/>
            <person name="Highlander S."/>
            <person name="Gibbs R."/>
        </authorList>
    </citation>
    <scope>NUCLEOTIDE SEQUENCE [LARGE SCALE GENOMIC DNA]</scope>
    <source>
        <strain evidence="1 2">DSM 2778</strain>
    </source>
</reference>
<protein>
    <submittedName>
        <fullName evidence="1">Chaperonin</fullName>
    </submittedName>
</protein>
<dbReference type="Proteomes" id="UP000004067">
    <property type="component" value="Unassembled WGS sequence"/>
</dbReference>
<sequence length="59" mass="6565">MDIKLYDKVRLKTGETASIVEIYEIGVAYEADIDRMDGSIDTDTIRQEDILAIVTESAA</sequence>
<organism evidence="1 2">
    <name type="scientific">Centipeda periodontii DSM 2778</name>
    <dbReference type="NCBI Taxonomy" id="888060"/>
    <lineage>
        <taxon>Bacteria</taxon>
        <taxon>Bacillati</taxon>
        <taxon>Bacillota</taxon>
        <taxon>Negativicutes</taxon>
        <taxon>Selenomonadales</taxon>
        <taxon>Selenomonadaceae</taxon>
        <taxon>Centipeda</taxon>
    </lineage>
</organism>
<dbReference type="STRING" id="888060.HMPREF9081_0480"/>
<keyword evidence="2" id="KW-1185">Reference proteome</keyword>
<comment type="caution">
    <text evidence="1">The sequence shown here is derived from an EMBL/GenBank/DDBJ whole genome shotgun (WGS) entry which is preliminary data.</text>
</comment>
<gene>
    <name evidence="1" type="ORF">HMPREF9081_0480</name>
</gene>
<accession>F5RJP5</accession>
<name>F5RJP5_9FIRM</name>
<dbReference type="HOGENOM" id="CLU_2958155_0_0_9"/>
<evidence type="ECO:0000313" key="2">
    <source>
        <dbReference type="Proteomes" id="UP000004067"/>
    </source>
</evidence>
<dbReference type="RefSeq" id="WP_006305321.1">
    <property type="nucleotide sequence ID" value="NZ_GL892076.1"/>
</dbReference>
<dbReference type="OrthoDB" id="1456570at2"/>
<dbReference type="EMBL" id="AFHQ01000014">
    <property type="protein sequence ID" value="EGK61627.1"/>
    <property type="molecule type" value="Genomic_DNA"/>
</dbReference>
<proteinExistence type="predicted"/>
<dbReference type="AlphaFoldDB" id="F5RJP5"/>